<gene>
    <name evidence="1" type="ORF">HBF26_13485</name>
</gene>
<dbReference type="RefSeq" id="WP_167127414.1">
    <property type="nucleotide sequence ID" value="NZ_JAAQQR010000006.1"/>
</dbReference>
<evidence type="ECO:0000313" key="1">
    <source>
        <dbReference type="EMBL" id="NID05906.1"/>
    </source>
</evidence>
<evidence type="ECO:0008006" key="3">
    <source>
        <dbReference type="Google" id="ProtNLM"/>
    </source>
</evidence>
<protein>
    <recommendedName>
        <fullName evidence="3">CHAT domain-containing protein</fullName>
    </recommendedName>
</protein>
<sequence length="173" mass="18423">MSKTLITWPHGSADGEREARKLHKLYEPVSHCVDGAALGGETSKDFGMLIVVGHRDEIEAKDTLKALAGCVTSLGIHFVILANCHSGATKTGGTLSDHNELWSPAQRLANATGAAVLATTRVLTFDEVGQGYGFTGGDHGITGINPSNNPSPLWREYRKQDDVDEITQGIGNL</sequence>
<organism evidence="1 2">
    <name type="scientific">Luteibacter jiangsuensis</name>
    <dbReference type="NCBI Taxonomy" id="637577"/>
    <lineage>
        <taxon>Bacteria</taxon>
        <taxon>Pseudomonadati</taxon>
        <taxon>Pseudomonadota</taxon>
        <taxon>Gammaproteobacteria</taxon>
        <taxon>Lysobacterales</taxon>
        <taxon>Rhodanobacteraceae</taxon>
        <taxon>Luteibacter</taxon>
    </lineage>
</organism>
<accession>A0ABX0Q6E1</accession>
<dbReference type="Proteomes" id="UP001429601">
    <property type="component" value="Unassembled WGS sequence"/>
</dbReference>
<reference evidence="1 2" key="1">
    <citation type="journal article" date="2011" name="Curr. Microbiol.">
        <title>Luteibacter jiangsuensis sp. nov.: a methamidophos-degrading bacterium isolated from a methamidophos-manufacturing factory.</title>
        <authorList>
            <person name="Wang L."/>
            <person name="Wang G.L."/>
            <person name="Li S.P."/>
            <person name="Jiang J.D."/>
        </authorList>
    </citation>
    <scope>NUCLEOTIDE SEQUENCE [LARGE SCALE GENOMIC DNA]</scope>
    <source>
        <strain evidence="1 2">CGMCC 1.10133</strain>
    </source>
</reference>
<dbReference type="EMBL" id="JAAQQR010000006">
    <property type="protein sequence ID" value="NID05906.1"/>
    <property type="molecule type" value="Genomic_DNA"/>
</dbReference>
<name>A0ABX0Q6E1_9GAMM</name>
<proteinExistence type="predicted"/>
<evidence type="ECO:0000313" key="2">
    <source>
        <dbReference type="Proteomes" id="UP001429601"/>
    </source>
</evidence>
<comment type="caution">
    <text evidence="1">The sequence shown here is derived from an EMBL/GenBank/DDBJ whole genome shotgun (WGS) entry which is preliminary data.</text>
</comment>
<keyword evidence="2" id="KW-1185">Reference proteome</keyword>